<organism evidence="1 2">
    <name type="scientific">Inconstantimicrobium mannanitabidum</name>
    <dbReference type="NCBI Taxonomy" id="1604901"/>
    <lineage>
        <taxon>Bacteria</taxon>
        <taxon>Bacillati</taxon>
        <taxon>Bacillota</taxon>
        <taxon>Clostridia</taxon>
        <taxon>Eubacteriales</taxon>
        <taxon>Clostridiaceae</taxon>
        <taxon>Inconstantimicrobium</taxon>
    </lineage>
</organism>
<dbReference type="EMBL" id="BROD01000001">
    <property type="protein sequence ID" value="GKX68735.1"/>
    <property type="molecule type" value="Genomic_DNA"/>
</dbReference>
<comment type="caution">
    <text evidence="1">The sequence shown here is derived from an EMBL/GenBank/DDBJ whole genome shotgun (WGS) entry which is preliminary data.</text>
</comment>
<keyword evidence="2" id="KW-1185">Reference proteome</keyword>
<accession>A0ACB5RI10</accession>
<gene>
    <name evidence="1" type="primary">tilS</name>
    <name evidence="1" type="ORF">rsdtw13_39930</name>
</gene>
<protein>
    <submittedName>
        <fullName evidence="1">tRNA(Ile)-lysidine synthase</fullName>
    </submittedName>
</protein>
<evidence type="ECO:0000313" key="1">
    <source>
        <dbReference type="EMBL" id="GKX68735.1"/>
    </source>
</evidence>
<sequence>MISKVEAYINQNKMFEKGQKILVALSGGPDSICLMHILINLKDKYKLQLYAAHVNHMLRGVEAEEDENYVKQFCTKNDVKLFVKRVDINKIVQEKGISTELAGREERYSFFEEIVQSENIDKIAIAHNSNDQAETILMRLIRGSSLEGMVGIRPVRENKFIRPILCLSREEIENYCENNNLCPRIDKTNNETVYKRNKIRLQLLPFLKENFNQDIINTINRFGKIAARDNEYLDKLSEDILKNKYDKKDAYQGILDNGLFQEHEAILTRCIKYVLTDISGVSKNFEQKHIESIIELQKNRTGSSIELPNNIIVVNSYGNIKIINKSIKEVENRDNDREIKEVILENICEQVSEEGINISFNKYSINISIMENKNIDFKNNSLIKYFNCDNINNVIIRYRKDGDKIVPLGMTNSKKLKDIFINEKIPKDEREAIPVIQFDNEIAWVVGVKISDSFKVKGNTKKILQIKLEERN</sequence>
<proteinExistence type="predicted"/>
<evidence type="ECO:0000313" key="2">
    <source>
        <dbReference type="Proteomes" id="UP001058074"/>
    </source>
</evidence>
<name>A0ACB5RI10_9CLOT</name>
<dbReference type="Proteomes" id="UP001058074">
    <property type="component" value="Unassembled WGS sequence"/>
</dbReference>
<reference evidence="1" key="1">
    <citation type="journal article" date="2025" name="Int. J. Syst. Evol. Microbiol.">
        <title>Inconstantimicrobium mannanitabidum sp. nov., a novel member of the family Clostridiaceae isolated from anoxic soil under the treatment of reductive soil disinfestation.</title>
        <authorList>
            <person name="Ueki A."/>
            <person name="Tonouchi A."/>
            <person name="Honma S."/>
            <person name="Kaku N."/>
            <person name="Ueki K."/>
        </authorList>
    </citation>
    <scope>NUCLEOTIDE SEQUENCE</scope>
    <source>
        <strain evidence="1">TW13</strain>
    </source>
</reference>